<evidence type="ECO:0000256" key="1">
    <source>
        <dbReference type="SAM" id="Phobius"/>
    </source>
</evidence>
<dbReference type="InterPro" id="IPR023346">
    <property type="entry name" value="Lysozyme-like_dom_sf"/>
</dbReference>
<dbReference type="AlphaFoldDB" id="A0A0F9ISM9"/>
<organism evidence="3">
    <name type="scientific">marine sediment metagenome</name>
    <dbReference type="NCBI Taxonomy" id="412755"/>
    <lineage>
        <taxon>unclassified sequences</taxon>
        <taxon>metagenomes</taxon>
        <taxon>ecological metagenomes</taxon>
    </lineage>
</organism>
<feature type="transmembrane region" description="Helical" evidence="1">
    <location>
        <begin position="6"/>
        <end position="27"/>
    </location>
</feature>
<dbReference type="InterPro" id="IPR008258">
    <property type="entry name" value="Transglycosylase_SLT_dom_1"/>
</dbReference>
<name>A0A0F9ISM9_9ZZZZ</name>
<dbReference type="Gene3D" id="1.10.530.10">
    <property type="match status" value="1"/>
</dbReference>
<keyword evidence="1" id="KW-0472">Membrane</keyword>
<dbReference type="SUPFAM" id="SSF53955">
    <property type="entry name" value="Lysozyme-like"/>
    <property type="match status" value="1"/>
</dbReference>
<sequence length="216" mass="25391">MQKINLALQIFATILLGLCLVGIYFIYYQFPIEPTIEVHEKVTIVREKQIYFERMEINSRIKQIQAYEDYDKVINLYGQIAGDREIAMLILNNALVKQIPVSLAFALAAQESSFNPRAKNENIRNGKVVSRDHGIYQINSARFKAQYKNHELEWFYIPEYNIELGLTILKDLYGQYGHSWDLSIVKFNGRYEKGADMHLINVYRYEREFDKMFNGL</sequence>
<dbReference type="Pfam" id="PF01464">
    <property type="entry name" value="SLT"/>
    <property type="match status" value="1"/>
</dbReference>
<evidence type="ECO:0000259" key="2">
    <source>
        <dbReference type="Pfam" id="PF01464"/>
    </source>
</evidence>
<keyword evidence="1" id="KW-0812">Transmembrane</keyword>
<accession>A0A0F9ISM9</accession>
<dbReference type="EMBL" id="LAZR01013222">
    <property type="protein sequence ID" value="KKM22969.1"/>
    <property type="molecule type" value="Genomic_DNA"/>
</dbReference>
<feature type="domain" description="Transglycosylase SLT" evidence="2">
    <location>
        <begin position="90"/>
        <end position="188"/>
    </location>
</feature>
<protein>
    <recommendedName>
        <fullName evidence="2">Transglycosylase SLT domain-containing protein</fullName>
    </recommendedName>
</protein>
<reference evidence="3" key="1">
    <citation type="journal article" date="2015" name="Nature">
        <title>Complex archaea that bridge the gap between prokaryotes and eukaryotes.</title>
        <authorList>
            <person name="Spang A."/>
            <person name="Saw J.H."/>
            <person name="Jorgensen S.L."/>
            <person name="Zaremba-Niedzwiedzka K."/>
            <person name="Martijn J."/>
            <person name="Lind A.E."/>
            <person name="van Eijk R."/>
            <person name="Schleper C."/>
            <person name="Guy L."/>
            <person name="Ettema T.J."/>
        </authorList>
    </citation>
    <scope>NUCLEOTIDE SEQUENCE</scope>
</reference>
<evidence type="ECO:0000313" key="3">
    <source>
        <dbReference type="EMBL" id="KKM22969.1"/>
    </source>
</evidence>
<gene>
    <name evidence="3" type="ORF">LCGC14_1619940</name>
</gene>
<comment type="caution">
    <text evidence="3">The sequence shown here is derived from an EMBL/GenBank/DDBJ whole genome shotgun (WGS) entry which is preliminary data.</text>
</comment>
<proteinExistence type="predicted"/>
<keyword evidence="1" id="KW-1133">Transmembrane helix</keyword>